<dbReference type="Gene3D" id="3.40.630.40">
    <property type="entry name" value="Zn-dependent exopeptidases"/>
    <property type="match status" value="1"/>
</dbReference>
<dbReference type="RefSeq" id="WP_062226589.1">
    <property type="nucleotide sequence ID" value="NZ_BBWR01000003.1"/>
</dbReference>
<dbReference type="OrthoDB" id="8716700at2"/>
<proteinExistence type="predicted"/>
<dbReference type="EMBL" id="LC066375">
    <property type="protein sequence ID" value="BAT27530.1"/>
    <property type="molecule type" value="Genomic_DNA"/>
</dbReference>
<dbReference type="NCBIfam" id="TIGR02017">
    <property type="entry name" value="hutG_amidohyd"/>
    <property type="match status" value="1"/>
</dbReference>
<organism evidence="1">
    <name type="scientific">Aureimonas frigidaquae</name>
    <dbReference type="NCBI Taxonomy" id="424757"/>
    <lineage>
        <taxon>Bacteria</taxon>
        <taxon>Pseudomonadati</taxon>
        <taxon>Pseudomonadota</taxon>
        <taxon>Alphaproteobacteria</taxon>
        <taxon>Hyphomicrobiales</taxon>
        <taxon>Aurantimonadaceae</taxon>
        <taxon>Aureimonas</taxon>
    </lineage>
</organism>
<dbReference type="InterPro" id="IPR010247">
    <property type="entry name" value="HutG_amidohyd"/>
</dbReference>
<name>A0A0P0Z0R3_9HYPH</name>
<sequence length="269" mass="29310">MTPVLVERGDLPVILAFPHTGTHLPDAIHARLNAEGRILRDTDWHLDRLYDGLLPGASVVQATFHRYVVDANRDPSGQSLYPGRNTTDLVPRTNFDGVAIWREGAEPDAAECRERTRRFHAPYHAALAQEIERVRAAHGIAILYDCHSIRSAIPHLFDGVLPDINLGTDGGRTLAPALEKAALHIASEAAGLSHVLNGRFRGGWTTRHYGRPEEGVHAFQMELAQSTHLVSETPPFAYDATRAAPLRAVLAKLLNRFSALAPTLAGGAA</sequence>
<protein>
    <submittedName>
        <fullName evidence="1">N-formylglutamate amidohydrolase</fullName>
    </submittedName>
</protein>
<keyword evidence="1" id="KW-0378">Hydrolase</keyword>
<dbReference type="GO" id="GO:0016787">
    <property type="term" value="F:hydrolase activity"/>
    <property type="evidence" value="ECO:0007669"/>
    <property type="project" value="UniProtKB-KW"/>
</dbReference>
<dbReference type="Pfam" id="PF05013">
    <property type="entry name" value="FGase"/>
    <property type="match status" value="1"/>
</dbReference>
<accession>A0A0P0Z0R3</accession>
<dbReference type="SUPFAM" id="SSF53187">
    <property type="entry name" value="Zn-dependent exopeptidases"/>
    <property type="match status" value="1"/>
</dbReference>
<dbReference type="AlphaFoldDB" id="A0A0P0Z0R3"/>
<reference evidence="1" key="1">
    <citation type="journal article" date="2015" name="Proc. Natl. Acad. Sci. U.S.A.">
        <title>Bacterial clade with the ribosomal RNA operon on a small plasmid rather than the chromosome.</title>
        <authorList>
            <person name="Anda M."/>
            <person name="Ohtsubo Y."/>
            <person name="Okubo T."/>
            <person name="Sugawara M."/>
            <person name="Nagata Y."/>
            <person name="Tsuda M."/>
            <person name="Minamisawa K."/>
            <person name="Mitsui H."/>
        </authorList>
    </citation>
    <scope>NUCLEOTIDE SEQUENCE</scope>
    <source>
        <strain evidence="1">JCM 14755</strain>
    </source>
</reference>
<dbReference type="InterPro" id="IPR007709">
    <property type="entry name" value="N-FG_amidohydro"/>
</dbReference>
<evidence type="ECO:0000313" key="1">
    <source>
        <dbReference type="EMBL" id="BAT27530.1"/>
    </source>
</evidence>